<organism evidence="2 3">
    <name type="scientific">Paratrimastix pyriformis</name>
    <dbReference type="NCBI Taxonomy" id="342808"/>
    <lineage>
        <taxon>Eukaryota</taxon>
        <taxon>Metamonada</taxon>
        <taxon>Preaxostyla</taxon>
        <taxon>Paratrimastigidae</taxon>
        <taxon>Paratrimastix</taxon>
    </lineage>
</organism>
<evidence type="ECO:0000313" key="2">
    <source>
        <dbReference type="EMBL" id="KAJ4454655.1"/>
    </source>
</evidence>
<name>A0ABQ8UBB2_9EUKA</name>
<accession>A0ABQ8UBB2</accession>
<protein>
    <submittedName>
        <fullName evidence="2">Uncharacterized protein</fullName>
    </submittedName>
</protein>
<keyword evidence="3" id="KW-1185">Reference proteome</keyword>
<dbReference type="Proteomes" id="UP001141327">
    <property type="component" value="Unassembled WGS sequence"/>
</dbReference>
<proteinExistence type="predicted"/>
<reference evidence="2" key="1">
    <citation type="journal article" date="2022" name="bioRxiv">
        <title>Genomics of Preaxostyla Flagellates Illuminates Evolutionary Transitions and the Path Towards Mitochondrial Loss.</title>
        <authorList>
            <person name="Novak L.V.F."/>
            <person name="Treitli S.C."/>
            <person name="Pyrih J."/>
            <person name="Halakuc P."/>
            <person name="Pipaliya S.V."/>
            <person name="Vacek V."/>
            <person name="Brzon O."/>
            <person name="Soukal P."/>
            <person name="Eme L."/>
            <person name="Dacks J.B."/>
            <person name="Karnkowska A."/>
            <person name="Elias M."/>
            <person name="Hampl V."/>
        </authorList>
    </citation>
    <scope>NUCLEOTIDE SEQUENCE</scope>
    <source>
        <strain evidence="2">RCP-MX</strain>
    </source>
</reference>
<feature type="region of interest" description="Disordered" evidence="1">
    <location>
        <begin position="213"/>
        <end position="234"/>
    </location>
</feature>
<dbReference type="EMBL" id="JAPMOS010000141">
    <property type="protein sequence ID" value="KAJ4454655.1"/>
    <property type="molecule type" value="Genomic_DNA"/>
</dbReference>
<evidence type="ECO:0000313" key="3">
    <source>
        <dbReference type="Proteomes" id="UP001141327"/>
    </source>
</evidence>
<comment type="caution">
    <text evidence="2">The sequence shown here is derived from an EMBL/GenBank/DDBJ whole genome shotgun (WGS) entry which is preliminary data.</text>
</comment>
<sequence>MNPEMMRAALMMPSPSTVVAIPMRQECTPRFDDQFPIELRGLFEEREFQNMIQSFNDVIVAAWPNISCFVVSSVFCICTCGIPMFMGIHQFVKARKLLGMAVRRKSDELSSRGIQLRLRDANTPNHYNSNAPTWIEISASEEARARQCATVMAAKGLTVVPTGMVAPGFQAQPVMDVSVAVAAPPMGMPMPMPMMGTQAPQLPMATFEPLPKEPSAPSYNPAVLMPTYTPPQTL</sequence>
<evidence type="ECO:0000256" key="1">
    <source>
        <dbReference type="SAM" id="MobiDB-lite"/>
    </source>
</evidence>
<gene>
    <name evidence="2" type="ORF">PAPYR_10557</name>
</gene>